<feature type="domain" description="DUF5776" evidence="4">
    <location>
        <begin position="213"/>
        <end position="275"/>
    </location>
</feature>
<dbReference type="PROSITE" id="PS51904">
    <property type="entry name" value="GLYCOSYL_HYDROL_F25_2"/>
    <property type="match status" value="1"/>
</dbReference>
<dbReference type="Pfam" id="PF19087">
    <property type="entry name" value="DUF5776"/>
    <property type="match status" value="2"/>
</dbReference>
<evidence type="ECO:0000256" key="3">
    <source>
        <dbReference type="ARBA" id="ARBA00023295"/>
    </source>
</evidence>
<evidence type="ECO:0000256" key="1">
    <source>
        <dbReference type="ARBA" id="ARBA00010646"/>
    </source>
</evidence>
<name>A0ABZ0Q3X3_9LACO</name>
<dbReference type="SUPFAM" id="SSF51445">
    <property type="entry name" value="(Trans)glycosidases"/>
    <property type="match status" value="1"/>
</dbReference>
<feature type="domain" description="DUF5776" evidence="4">
    <location>
        <begin position="281"/>
        <end position="347"/>
    </location>
</feature>
<dbReference type="Pfam" id="PF01183">
    <property type="entry name" value="Glyco_hydro_25"/>
    <property type="match status" value="1"/>
</dbReference>
<keyword evidence="6" id="KW-1185">Reference proteome</keyword>
<reference evidence="6" key="1">
    <citation type="submission" date="2024-06" db="EMBL/GenBank/DDBJ databases">
        <authorList>
            <person name="Chang H.C."/>
            <person name="Mun S.Y."/>
        </authorList>
    </citation>
    <scope>NUCLEOTIDE SEQUENCE [LARGE SCALE GENOMIC DNA]</scope>
    <source>
        <strain evidence="6">KT1</strain>
    </source>
</reference>
<gene>
    <name evidence="5" type="ORF">N6G96_05935</name>
</gene>
<evidence type="ECO:0000313" key="6">
    <source>
        <dbReference type="Proteomes" id="UP001302696"/>
    </source>
</evidence>
<proteinExistence type="inferred from homology"/>
<dbReference type="PANTHER" id="PTHR34135">
    <property type="entry name" value="LYSOZYME"/>
    <property type="match status" value="1"/>
</dbReference>
<dbReference type="SMART" id="SM00641">
    <property type="entry name" value="Glyco_25"/>
    <property type="match status" value="1"/>
</dbReference>
<keyword evidence="3" id="KW-0326">Glycosidase</keyword>
<sequence>MALNGIDTSNYQSGIGKVSGDFRIIKATEGTGYTNPALSAQIKSAPSLLGFYHFASNGDYKKEADHFISKVKSYVGKAILVLDYEPKSPSVTWAKNWLDYVYSKTGVRPLIYMGLAVENAYDWSAVAKNYGLWVAQYNNYNTVSGFKPRSIYGSVKHWKSMAIFQYSSAGRLSGYSGNLDFDVFYGTKATWDAYAKKAGSKAVAASAPAVEHYNWNPRLVKSLTAVYTYKDKNCKAKVKKWPKGTQFDVAKLVHVSGSVYRFQLANGLYLSGWKDHFLNMYYADKSLQQVKLLKTVYLYKDVDHTKKVRSYPKDTVFDVKTIDKSKTGLWEIKTASGYYITANKNYVRKTK</sequence>
<dbReference type="Proteomes" id="UP001302696">
    <property type="component" value="Chromosome"/>
</dbReference>
<dbReference type="InterPro" id="IPR018077">
    <property type="entry name" value="Glyco_hydro_fam25_subgr"/>
</dbReference>
<keyword evidence="2" id="KW-0378">Hydrolase</keyword>
<organism evidence="5 6">
    <name type="scientific">Pediococcus inopinatus</name>
    <dbReference type="NCBI Taxonomy" id="114090"/>
    <lineage>
        <taxon>Bacteria</taxon>
        <taxon>Bacillati</taxon>
        <taxon>Bacillota</taxon>
        <taxon>Bacilli</taxon>
        <taxon>Lactobacillales</taxon>
        <taxon>Lactobacillaceae</taxon>
        <taxon>Pediococcus</taxon>
    </lineage>
</organism>
<dbReference type="InterPro" id="IPR017853">
    <property type="entry name" value="GH"/>
</dbReference>
<protein>
    <submittedName>
        <fullName evidence="5">DUF5776 domain-containing protein</fullName>
    </submittedName>
</protein>
<evidence type="ECO:0000313" key="5">
    <source>
        <dbReference type="EMBL" id="WPC20848.1"/>
    </source>
</evidence>
<dbReference type="InterPro" id="IPR044081">
    <property type="entry name" value="DUF5776"/>
</dbReference>
<dbReference type="RefSeq" id="WP_323708936.1">
    <property type="nucleotide sequence ID" value="NZ_CP104778.1"/>
</dbReference>
<comment type="similarity">
    <text evidence="1">Belongs to the glycosyl hydrolase 25 family.</text>
</comment>
<dbReference type="InterPro" id="IPR002053">
    <property type="entry name" value="Glyco_hydro_25"/>
</dbReference>
<evidence type="ECO:0000259" key="4">
    <source>
        <dbReference type="Pfam" id="PF19087"/>
    </source>
</evidence>
<accession>A0ABZ0Q3X3</accession>
<evidence type="ECO:0000256" key="2">
    <source>
        <dbReference type="ARBA" id="ARBA00022801"/>
    </source>
</evidence>
<dbReference type="Gene3D" id="3.20.20.80">
    <property type="entry name" value="Glycosidases"/>
    <property type="match status" value="1"/>
</dbReference>
<dbReference type="PANTHER" id="PTHR34135:SF2">
    <property type="entry name" value="LYSOZYME"/>
    <property type="match status" value="1"/>
</dbReference>
<dbReference type="EMBL" id="CP104778">
    <property type="protein sequence ID" value="WPC20848.1"/>
    <property type="molecule type" value="Genomic_DNA"/>
</dbReference>